<keyword evidence="3" id="KW-0808">Transferase</keyword>
<evidence type="ECO:0000313" key="4">
    <source>
        <dbReference type="EMBL" id="PRQ71496.1"/>
    </source>
</evidence>
<dbReference type="SMART" id="SM00672">
    <property type="entry name" value="CAP10"/>
    <property type="match status" value="1"/>
</dbReference>
<dbReference type="PANTHER" id="PTHR12203:SF118">
    <property type="entry name" value="BETA-1,2-XYLOSYLTRANSFERASE 1"/>
    <property type="match status" value="1"/>
</dbReference>
<feature type="region of interest" description="Disordered" evidence="1">
    <location>
        <begin position="1"/>
        <end position="49"/>
    </location>
</feature>
<dbReference type="Proteomes" id="UP000239560">
    <property type="component" value="Unassembled WGS sequence"/>
</dbReference>
<reference evidence="3 5" key="1">
    <citation type="submission" date="2015-07" db="EMBL/GenBank/DDBJ databases">
        <authorList>
            <person name="Cajimat M.N.B."/>
            <person name="Milazzo M.L."/>
            <person name="Fulhorst C.F."/>
        </authorList>
    </citation>
    <scope>NUCLEOTIDE SEQUENCE [LARGE SCALE GENOMIC DNA]</scope>
    <source>
        <strain evidence="3">Single colony</strain>
    </source>
</reference>
<reference evidence="4 6" key="2">
    <citation type="journal article" date="2018" name="Elife">
        <title>Functional genomics of lipid metabolism in the oleaginous yeast Rhodosporidium toruloides.</title>
        <authorList>
            <person name="Coradetti S.T."/>
            <person name="Pinel D."/>
            <person name="Geiselman G."/>
            <person name="Ito M."/>
            <person name="Mondo S."/>
            <person name="Reilly M.C."/>
            <person name="Cheng Y.F."/>
            <person name="Bauer S."/>
            <person name="Grigoriev I."/>
            <person name="Gladden J.M."/>
            <person name="Simmons B.A."/>
            <person name="Brem R."/>
            <person name="Arkin A.P."/>
            <person name="Skerker J.M."/>
        </authorList>
    </citation>
    <scope>NUCLEOTIDE SEQUENCE [LARGE SCALE GENOMIC DNA]</scope>
    <source>
        <strain evidence="4 6">NBRC 0880</strain>
    </source>
</reference>
<evidence type="ECO:0000313" key="5">
    <source>
        <dbReference type="Proteomes" id="UP000199069"/>
    </source>
</evidence>
<dbReference type="AlphaFoldDB" id="A0A0K3CKP4"/>
<dbReference type="InterPro" id="IPR006598">
    <property type="entry name" value="CAP10"/>
</dbReference>
<dbReference type="GO" id="GO:0016740">
    <property type="term" value="F:transferase activity"/>
    <property type="evidence" value="ECO:0007669"/>
    <property type="project" value="UniProtKB-KW"/>
</dbReference>
<sequence>MGNGLDDAPLLPHYVEPDTPMIGSTGRHPRTRPGARGGADSPGAGAGGGGGGRLVAFWRQRPRLVGSLLFAVLVVLIVLPDDNRSKAHSALTKAGVPLPDELPERLQGFIDYLNFDDGSNDLKYVPPPPPVETEDFGLPDTGLDTPHKFDPNGQLLVEPLSSFPEPPAPHPILTLIKRAEIEWNKKVQRQSKTLKDAVHEYRRRYKRNPPRGFEKWWAYAKANRVILVDEYDQIHRDLQPFWALEPGDLAHRVRVMQERAETFTIKVTDGKTTEEGEQAFLRRAKDLSDLISRFSAHVPDVNLTFTRHDQPACQLDVFHKERMLELAALGEYWGPSDYLENSDVRLSNWAIGCPPDSALRMVEQAVLDEIEENGEDSPPTEELVARFKKAYGETQQKPSTSPARSYIYDHSAAMDICQHPENMNLHGFTSVAGTDPGPLVPLFTFAKTNVHSDILVTPLEQYSDTYIGYEPDWDKKTKNMLMWRGSTTGIDFYVQNDWKNSQRARLHFLANDKEGTKSVLWAEGDGAIREKTYNVNGLNRAYMDVAFAGGPVQCDPETCALMNKLIDFRDTMGLNEAYQYKYVMDVDGNGWSGRFHRLMSMKACVFKSTLFPEWYADRVQPWLHYVPVKVDYSDLYDIMTFFHGTPEGHGSHDELANKIGLAGKHWARDHWRKQDMAAYMFRLILEWARLLHRNDEDSHSLDFDFDL</sequence>
<protein>
    <submittedName>
        <fullName evidence="3">BY PROTMAP: gi|472586200|gb|EMS23728.1| glycosyltransferase family 90 protein [Rhodosporidium toruloides NP11] gi|647397714|emb|CDR40950.1| RHTO0S05e09538g1_1 [Rhodosporidium toruloides]</fullName>
    </submittedName>
    <submittedName>
        <fullName evidence="4">Glycosyl transferase family 90-domain containing protein</fullName>
    </submittedName>
</protein>
<gene>
    <name evidence="3" type="primary">FGENESH: predicted gene_12.255</name>
    <name evidence="4" type="ORF">AAT19DRAFT_10354</name>
    <name evidence="3" type="ORF">BN2166_0060950</name>
</gene>
<dbReference type="STRING" id="5286.A0A0K3CKP4"/>
<dbReference type="EMBL" id="CWKI01000012">
    <property type="protein sequence ID" value="CTR10234.1"/>
    <property type="molecule type" value="Genomic_DNA"/>
</dbReference>
<evidence type="ECO:0000313" key="6">
    <source>
        <dbReference type="Proteomes" id="UP000239560"/>
    </source>
</evidence>
<feature type="domain" description="Glycosyl transferase CAP10" evidence="2">
    <location>
        <begin position="410"/>
        <end position="694"/>
    </location>
</feature>
<organism evidence="3 5">
    <name type="scientific">Rhodotorula toruloides</name>
    <name type="common">Yeast</name>
    <name type="synonym">Rhodosporidium toruloides</name>
    <dbReference type="NCBI Taxonomy" id="5286"/>
    <lineage>
        <taxon>Eukaryota</taxon>
        <taxon>Fungi</taxon>
        <taxon>Dikarya</taxon>
        <taxon>Basidiomycota</taxon>
        <taxon>Pucciniomycotina</taxon>
        <taxon>Microbotryomycetes</taxon>
        <taxon>Sporidiobolales</taxon>
        <taxon>Sporidiobolaceae</taxon>
        <taxon>Rhodotorula</taxon>
    </lineage>
</organism>
<dbReference type="EMBL" id="LCTV02000012">
    <property type="protein sequence ID" value="PRQ71496.1"/>
    <property type="molecule type" value="Genomic_DNA"/>
</dbReference>
<dbReference type="OrthoDB" id="541052at2759"/>
<proteinExistence type="predicted"/>
<accession>A0A0K3CKP4</accession>
<dbReference type="InterPro" id="IPR051091">
    <property type="entry name" value="O-Glucosyltr/Glycosyltrsf_90"/>
</dbReference>
<dbReference type="PANTHER" id="PTHR12203">
    <property type="entry name" value="KDEL LYS-ASP-GLU-LEU CONTAINING - RELATED"/>
    <property type="match status" value="1"/>
</dbReference>
<dbReference type="Proteomes" id="UP000199069">
    <property type="component" value="Unassembled WGS sequence"/>
</dbReference>
<dbReference type="OMA" id="AGEPIQC"/>
<name>A0A0K3CKP4_RHOTO</name>
<evidence type="ECO:0000259" key="2">
    <source>
        <dbReference type="SMART" id="SM00672"/>
    </source>
</evidence>
<keyword evidence="5" id="KW-1185">Reference proteome</keyword>
<dbReference type="Pfam" id="PF05686">
    <property type="entry name" value="Glyco_transf_90"/>
    <property type="match status" value="1"/>
</dbReference>
<evidence type="ECO:0000313" key="3">
    <source>
        <dbReference type="EMBL" id="CTR10234.1"/>
    </source>
</evidence>
<evidence type="ECO:0000256" key="1">
    <source>
        <dbReference type="SAM" id="MobiDB-lite"/>
    </source>
</evidence>